<dbReference type="HOGENOM" id="CLU_2875108_0_0_2"/>
<accession>E1RG68</accession>
<evidence type="ECO:0000313" key="2">
    <source>
        <dbReference type="EMBL" id="ADN36303.1"/>
    </source>
</evidence>
<reference evidence="2 3" key="1">
    <citation type="journal article" date="2010" name="Stand. Genomic Sci.">
        <title>Complete genome sequence of Methanoplanus petrolearius type strain (SEBR 4847).</title>
        <authorList>
            <person name="Brambilla E."/>
            <person name="Djao O.D."/>
            <person name="Daligault H."/>
            <person name="Lapidus A."/>
            <person name="Lucas S."/>
            <person name="Hammon N."/>
            <person name="Nolan M."/>
            <person name="Tice H."/>
            <person name="Cheng J.F."/>
            <person name="Han C."/>
            <person name="Tapia R."/>
            <person name="Goodwin L."/>
            <person name="Pitluck S."/>
            <person name="Liolios K."/>
            <person name="Ivanova N."/>
            <person name="Mavromatis K."/>
            <person name="Mikhailova N."/>
            <person name="Pati A."/>
            <person name="Chen A."/>
            <person name="Palaniappan K."/>
            <person name="Land M."/>
            <person name="Hauser L."/>
            <person name="Chang Y.J."/>
            <person name="Jeffries C.D."/>
            <person name="Rohde M."/>
            <person name="Spring S."/>
            <person name="Sikorski J."/>
            <person name="Goker M."/>
            <person name="Woyke T."/>
            <person name="Bristow J."/>
            <person name="Eisen J.A."/>
            <person name="Markowitz V."/>
            <person name="Hugenholtz P."/>
            <person name="Kyrpides N.C."/>
            <person name="Klenk H.P."/>
        </authorList>
    </citation>
    <scope>NUCLEOTIDE SEQUENCE [LARGE SCALE GENOMIC DNA]</scope>
    <source>
        <strain evidence="3">DSM 11571 / OCM 486 / SEBR 4847</strain>
    </source>
</reference>
<keyword evidence="3" id="KW-1185">Reference proteome</keyword>
<proteinExistence type="predicted"/>
<gene>
    <name evidence="2" type="ordered locus">Mpet_1546</name>
</gene>
<protein>
    <submittedName>
        <fullName evidence="2">Uncharacterized protein</fullName>
    </submittedName>
</protein>
<name>E1RG68_METP4</name>
<sequence length="63" mass="7233">MIVQEHGEKYYYITIPYFQPGADEEYTSTKPLLKKSNEKVSKRTGLQALKLHTDPQSNPSFAD</sequence>
<dbReference type="Proteomes" id="UP000006565">
    <property type="component" value="Chromosome"/>
</dbReference>
<feature type="compositionally biased region" description="Polar residues" evidence="1">
    <location>
        <begin position="54"/>
        <end position="63"/>
    </location>
</feature>
<evidence type="ECO:0000256" key="1">
    <source>
        <dbReference type="SAM" id="MobiDB-lite"/>
    </source>
</evidence>
<dbReference type="EMBL" id="CP002117">
    <property type="protein sequence ID" value="ADN36303.1"/>
    <property type="molecule type" value="Genomic_DNA"/>
</dbReference>
<dbReference type="KEGG" id="mpi:Mpet_1546"/>
<feature type="region of interest" description="Disordered" evidence="1">
    <location>
        <begin position="33"/>
        <end position="63"/>
    </location>
</feature>
<organism evidence="2 3">
    <name type="scientific">Methanolacinia petrolearia (strain DSM 11571 / OCM 486 / SEBR 4847)</name>
    <name type="common">Methanoplanus petrolearius</name>
    <dbReference type="NCBI Taxonomy" id="679926"/>
    <lineage>
        <taxon>Archaea</taxon>
        <taxon>Methanobacteriati</taxon>
        <taxon>Methanobacteriota</taxon>
        <taxon>Stenosarchaea group</taxon>
        <taxon>Methanomicrobia</taxon>
        <taxon>Methanomicrobiales</taxon>
        <taxon>Methanomicrobiaceae</taxon>
        <taxon>Methanolacinia</taxon>
    </lineage>
</organism>
<dbReference type="STRING" id="679926.Mpet_1546"/>
<dbReference type="AlphaFoldDB" id="E1RG68"/>
<evidence type="ECO:0000313" key="3">
    <source>
        <dbReference type="Proteomes" id="UP000006565"/>
    </source>
</evidence>